<reference key="1">
    <citation type="submission" date="2010-09" db="EMBL/GenBank/DDBJ databases">
        <title>Complete sequence of Caldicellulosiruptor owensensis OL.</title>
        <authorList>
            <consortium name="US DOE Joint Genome Institute"/>
            <person name="Lucas S."/>
            <person name="Copeland A."/>
            <person name="Lapidus A."/>
            <person name="Cheng J.-F."/>
            <person name="Bruce D."/>
            <person name="Goodwin L."/>
            <person name="Pitluck S."/>
            <person name="Davenport K."/>
            <person name="Detter J.C."/>
            <person name="Han C."/>
            <person name="Tapia R."/>
            <person name="Land M."/>
            <person name="Hauser L."/>
            <person name="Chang Y.-J."/>
            <person name="Jeffries C."/>
            <person name="Kyrpides N."/>
            <person name="Ivanova N."/>
            <person name="Mikhailova N."/>
            <person name="Blumer-Schuette S.E."/>
            <person name="Kelly R.M."/>
            <person name="Woyke T."/>
        </authorList>
    </citation>
    <scope>NUCLEOTIDE SEQUENCE</scope>
    <source>
        <strain>OL</strain>
    </source>
</reference>
<accession>E4Q5R4</accession>
<keyword evidence="2" id="KW-1185">Reference proteome</keyword>
<dbReference type="AlphaFoldDB" id="E4Q5R4"/>
<dbReference type="EMBL" id="CP002216">
    <property type="protein sequence ID" value="ADQ05473.1"/>
    <property type="molecule type" value="Genomic_DNA"/>
</dbReference>
<protein>
    <recommendedName>
        <fullName evidence="3">DUF2281 domain-containing protein</fullName>
    </recommendedName>
</protein>
<dbReference type="STRING" id="632518.Calow_1947"/>
<sequence>MNNLLRNKLKEIVDSLHEEELTEVINFTEYLKFKEEKEENEIFNDVELMESIKRGLKI</sequence>
<gene>
    <name evidence="1" type="ordered locus">Calow_1947</name>
</gene>
<name>E4Q5R4_CALOW</name>
<dbReference type="RefSeq" id="WP_013412795.1">
    <property type="nucleotide sequence ID" value="NC_014657.1"/>
</dbReference>
<evidence type="ECO:0008006" key="3">
    <source>
        <dbReference type="Google" id="ProtNLM"/>
    </source>
</evidence>
<evidence type="ECO:0000313" key="2">
    <source>
        <dbReference type="Proteomes" id="UP000006889"/>
    </source>
</evidence>
<proteinExistence type="predicted"/>
<reference evidence="1 2" key="2">
    <citation type="journal article" date="2011" name="J. Bacteriol.">
        <title>Complete genome sequences for the anaerobic, extremely thermophilic plant biomass-degrading bacteria Caldicellulosiruptor hydrothermalis, Caldicellulosiruptor kristjanssonii, Caldicellulosiruptor kronotskyensis, Caldicellulosiruptor owensenis, and Caldicellulosiruptor lactoaceticus.</title>
        <authorList>
            <person name="Blumer-Schuette S.E."/>
            <person name="Ozdemir I."/>
            <person name="Mistry D."/>
            <person name="Lucas S."/>
            <person name="Lapidus A."/>
            <person name="Cheng J.F."/>
            <person name="Goodwin L.A."/>
            <person name="Pitluck S."/>
            <person name="Land M.L."/>
            <person name="Hauser L.J."/>
            <person name="Woyke T."/>
            <person name="Mikhailova N."/>
            <person name="Pati A."/>
            <person name="Kyrpides N.C."/>
            <person name="Ivanova N."/>
            <person name="Detter J.C."/>
            <person name="Walston-Davenport K."/>
            <person name="Han S."/>
            <person name="Adams M.W."/>
            <person name="Kelly R.M."/>
        </authorList>
    </citation>
    <scope>NUCLEOTIDE SEQUENCE [LARGE SCALE GENOMIC DNA]</scope>
    <source>
        <strain evidence="2">ATCC 700167 / DSM 13100 / OL</strain>
    </source>
</reference>
<evidence type="ECO:0000313" key="1">
    <source>
        <dbReference type="EMBL" id="ADQ05473.1"/>
    </source>
</evidence>
<dbReference type="Proteomes" id="UP000006889">
    <property type="component" value="Chromosome"/>
</dbReference>
<dbReference type="KEGG" id="cow:Calow_1947"/>
<organism evidence="1 2">
    <name type="scientific">Caldicellulosiruptor owensensis (strain ATCC 700167 / DSM 13100 / OL)</name>
    <dbReference type="NCBI Taxonomy" id="632518"/>
    <lineage>
        <taxon>Bacteria</taxon>
        <taxon>Bacillati</taxon>
        <taxon>Bacillota</taxon>
        <taxon>Bacillota incertae sedis</taxon>
        <taxon>Caldicellulosiruptorales</taxon>
        <taxon>Caldicellulosiruptoraceae</taxon>
        <taxon>Caldicellulosiruptor</taxon>
    </lineage>
</organism>
<dbReference type="HOGENOM" id="CLU_180596_0_0_9"/>